<sequence>MSLPPFPLLPLPLYFLSCFSSLLFNPSPFLNFPYFFSYTSASSLLSLSYFSILPSFFSYSYLHRSPSPASAPSPRPGHRHTFTKSCRVITTEMARWHVSLPCLKLLHSSPFPHFCVTTSSPDPRSPCHSLPPSPAPIGSSRGRWGRRAHPFKLVVVCLWLAELMCSIVGWRVAAECGAFQRVAGIGTGCAVKWRLILRQGFGTRCRSLVRSGNDRCVCVGLLPCPGVRRELEAAVSVFGCAGPLVSDRLGLPLPDPIPSQGKAGPHTCHVPTPFRGDLCNTAYRHQATLPLGQPTINARLSLSNIWLHTGLRVRSQLAENNSGIHLPQQPLADFMTINPTLDTTTNHESFCSFSLLLLLLLPPVFSPTGLTCRSQLLILPLRTLSKLAWWISSLIPFLSLSISLTPSHIENKVSRLFPHGNHLSHTVHI</sequence>
<proteinExistence type="predicted"/>
<dbReference type="AlphaFoldDB" id="A0A423TA14"/>
<evidence type="ECO:0000313" key="2">
    <source>
        <dbReference type="Proteomes" id="UP000283509"/>
    </source>
</evidence>
<evidence type="ECO:0000313" key="1">
    <source>
        <dbReference type="EMBL" id="ROT73268.1"/>
    </source>
</evidence>
<keyword evidence="2" id="KW-1185">Reference proteome</keyword>
<organism evidence="1 2">
    <name type="scientific">Penaeus vannamei</name>
    <name type="common">Whiteleg shrimp</name>
    <name type="synonym">Litopenaeus vannamei</name>
    <dbReference type="NCBI Taxonomy" id="6689"/>
    <lineage>
        <taxon>Eukaryota</taxon>
        <taxon>Metazoa</taxon>
        <taxon>Ecdysozoa</taxon>
        <taxon>Arthropoda</taxon>
        <taxon>Crustacea</taxon>
        <taxon>Multicrustacea</taxon>
        <taxon>Malacostraca</taxon>
        <taxon>Eumalacostraca</taxon>
        <taxon>Eucarida</taxon>
        <taxon>Decapoda</taxon>
        <taxon>Dendrobranchiata</taxon>
        <taxon>Penaeoidea</taxon>
        <taxon>Penaeidae</taxon>
        <taxon>Penaeus</taxon>
    </lineage>
</organism>
<dbReference type="Proteomes" id="UP000283509">
    <property type="component" value="Unassembled WGS sequence"/>
</dbReference>
<dbReference type="EMBL" id="QCYY01002045">
    <property type="protein sequence ID" value="ROT73268.1"/>
    <property type="molecule type" value="Genomic_DNA"/>
</dbReference>
<comment type="caution">
    <text evidence="1">The sequence shown here is derived from an EMBL/GenBank/DDBJ whole genome shotgun (WGS) entry which is preliminary data.</text>
</comment>
<protein>
    <submittedName>
        <fullName evidence="1">Uncharacterized protein</fullName>
    </submittedName>
</protein>
<reference evidence="1 2" key="2">
    <citation type="submission" date="2019-01" db="EMBL/GenBank/DDBJ databases">
        <title>The decoding of complex shrimp genome reveals the adaptation for benthos swimmer, frequently molting mechanism and breeding impact on genome.</title>
        <authorList>
            <person name="Sun Y."/>
            <person name="Gao Y."/>
            <person name="Yu Y."/>
        </authorList>
    </citation>
    <scope>NUCLEOTIDE SEQUENCE [LARGE SCALE GENOMIC DNA]</scope>
    <source>
        <tissue evidence="1">Muscle</tissue>
    </source>
</reference>
<gene>
    <name evidence="1" type="ORF">C7M84_008304</name>
</gene>
<accession>A0A423TA14</accession>
<name>A0A423TA14_PENVA</name>
<reference evidence="1 2" key="1">
    <citation type="submission" date="2018-04" db="EMBL/GenBank/DDBJ databases">
        <authorList>
            <person name="Zhang X."/>
            <person name="Yuan J."/>
            <person name="Li F."/>
            <person name="Xiang J."/>
        </authorList>
    </citation>
    <scope>NUCLEOTIDE SEQUENCE [LARGE SCALE GENOMIC DNA]</scope>
    <source>
        <tissue evidence="1">Muscle</tissue>
    </source>
</reference>